<reference evidence="1" key="1">
    <citation type="submission" date="2019-09" db="EMBL/GenBank/DDBJ databases">
        <title>Characterisation of the sponge microbiome using genome-centric metagenomics.</title>
        <authorList>
            <person name="Engelberts J.P."/>
            <person name="Robbins S.J."/>
            <person name="De Goeij J.M."/>
            <person name="Aranda M."/>
            <person name="Bell S.C."/>
            <person name="Webster N.S."/>
        </authorList>
    </citation>
    <scope>NUCLEOTIDE SEQUENCE</scope>
    <source>
        <strain evidence="1">SB0662_bin_9</strain>
    </source>
</reference>
<comment type="caution">
    <text evidence="1">The sequence shown here is derived from an EMBL/GenBank/DDBJ whole genome shotgun (WGS) entry which is preliminary data.</text>
</comment>
<proteinExistence type="predicted"/>
<accession>A0A6B1DWR6</accession>
<organism evidence="1">
    <name type="scientific">Caldilineaceae bacterium SB0662_bin_9</name>
    <dbReference type="NCBI Taxonomy" id="2605258"/>
    <lineage>
        <taxon>Bacteria</taxon>
        <taxon>Bacillati</taxon>
        <taxon>Chloroflexota</taxon>
        <taxon>Caldilineae</taxon>
        <taxon>Caldilineales</taxon>
        <taxon>Caldilineaceae</taxon>
    </lineage>
</organism>
<name>A0A6B1DWR6_9CHLR</name>
<evidence type="ECO:0000313" key="1">
    <source>
        <dbReference type="EMBL" id="MYD90794.1"/>
    </source>
</evidence>
<sequence length="387" mass="42262">MTTTLCLGLEAYRVHAAICEKHGDRQQLITWHALDLDKPLLPERNMPSATDPALAAVDTVLDHVGSLVGAEIRQPEPNSEPRTVPGAWRMDHLYLTLDPLPPLRVWLCALTPVWQEPAETIIQSAAGHLLGTTLMSDTVRPLEFVHDLEQAAPDLVLCCGGYDIATEMQPNLIRMAQLLGIALTELGPSFTLILFAGNRRAGAEFTRIVQDASPRTPVTEADSPIRFDVAAPAGSVHKALVQVRSRDARALRLKDILVRRLTPAASPYTFASNFARLCQLTLTATGQPCPVRNVWHGVDQRFDLLHPSAKPGDWRPVWSPGPGPAPATLGWPEPWIESGTVPLHRVPELAPIRDERGLLPVLAPLIESDPGGSWPMLEQEFGILPAS</sequence>
<protein>
    <submittedName>
        <fullName evidence="1">Uncharacterized protein</fullName>
    </submittedName>
</protein>
<gene>
    <name evidence="1" type="ORF">F4Y08_10740</name>
</gene>
<dbReference type="EMBL" id="VXPY01000077">
    <property type="protein sequence ID" value="MYD90794.1"/>
    <property type="molecule type" value="Genomic_DNA"/>
</dbReference>
<dbReference type="AlphaFoldDB" id="A0A6B1DWR6"/>